<dbReference type="AlphaFoldDB" id="A0A4Q0PLJ7"/>
<proteinExistence type="predicted"/>
<feature type="domain" description="DUF218" evidence="1">
    <location>
        <begin position="259"/>
        <end position="372"/>
    </location>
</feature>
<protein>
    <submittedName>
        <fullName evidence="2">DUF218 domain-containing protein</fullName>
    </submittedName>
</protein>
<evidence type="ECO:0000313" key="3">
    <source>
        <dbReference type="Proteomes" id="UP000290608"/>
    </source>
</evidence>
<dbReference type="GO" id="GO:0005886">
    <property type="term" value="C:plasma membrane"/>
    <property type="evidence" value="ECO:0007669"/>
    <property type="project" value="TreeGrafter"/>
</dbReference>
<dbReference type="PANTHER" id="PTHR30336">
    <property type="entry name" value="INNER MEMBRANE PROTEIN, PROBABLE PERMEASE"/>
    <property type="match status" value="1"/>
</dbReference>
<sequence length="422" mass="47937">MNMKTFVVTLAIICFTTLQIKAQKGYDPSFKASQSGNLLQDKNFYLFTAIQNDEAVKQLLTTNTVLKAFKQYQDKALAESLQKHKENPALLVKTYILSQKEISKIGNELKNLVQQSALLQNFIETNLRPSGAYEAYKELSDANYLEACWKLCAAGINHNLKVYGLGEAPQYATIDSVSYDVSSSYYKAALWMWSDRFVQQETDKPALFFENSLNYALALLYMNHRDEASRYEPLILKENAKAAAHVKYTDFDAYPYASILVLGNGPENYRDRLSAVGKLNLQLGVLKYHQKLAPFIIVSGGHAHPFRADYAEAIEMKKELINYYQIPEDHIIIEPHARHTTTNLRNAARLMITYAMPVKQKALVVTNNSHSAYTGDQRFIERCKEELGYAPARILKRIDATTLEFLPQLKALQQNPLEPLDP</sequence>
<dbReference type="InterPro" id="IPR014729">
    <property type="entry name" value="Rossmann-like_a/b/a_fold"/>
</dbReference>
<dbReference type="InterPro" id="IPR003848">
    <property type="entry name" value="DUF218"/>
</dbReference>
<dbReference type="GO" id="GO:0000270">
    <property type="term" value="P:peptidoglycan metabolic process"/>
    <property type="evidence" value="ECO:0007669"/>
    <property type="project" value="TreeGrafter"/>
</dbReference>
<dbReference type="PANTHER" id="PTHR30336:SF4">
    <property type="entry name" value="ENVELOPE BIOGENESIS FACTOR ELYC"/>
    <property type="match status" value="1"/>
</dbReference>
<dbReference type="GO" id="GO:0043164">
    <property type="term" value="P:Gram-negative-bacterium-type cell wall biogenesis"/>
    <property type="evidence" value="ECO:0007669"/>
    <property type="project" value="TreeGrafter"/>
</dbReference>
<dbReference type="Gene3D" id="3.40.50.620">
    <property type="entry name" value="HUPs"/>
    <property type="match status" value="1"/>
</dbReference>
<name>A0A4Q0PLJ7_9FLAO</name>
<reference evidence="2 3" key="1">
    <citation type="submission" date="2018-07" db="EMBL/GenBank/DDBJ databases">
        <title>Leeuwenhoekiella genomics.</title>
        <authorList>
            <person name="Tahon G."/>
            <person name="Willems A."/>
        </authorList>
    </citation>
    <scope>NUCLEOTIDE SEQUENCE [LARGE SCALE GENOMIC DNA]</scope>
    <source>
        <strain evidence="2 3">LMG 1345</strain>
    </source>
</reference>
<organism evidence="2 3">
    <name type="scientific">Leeuwenhoekiella marinoflava</name>
    <dbReference type="NCBI Taxonomy" id="988"/>
    <lineage>
        <taxon>Bacteria</taxon>
        <taxon>Pseudomonadati</taxon>
        <taxon>Bacteroidota</taxon>
        <taxon>Flavobacteriia</taxon>
        <taxon>Flavobacteriales</taxon>
        <taxon>Flavobacteriaceae</taxon>
        <taxon>Leeuwenhoekiella</taxon>
    </lineage>
</organism>
<evidence type="ECO:0000313" key="2">
    <source>
        <dbReference type="EMBL" id="RXG29902.1"/>
    </source>
</evidence>
<evidence type="ECO:0000259" key="1">
    <source>
        <dbReference type="Pfam" id="PF02698"/>
    </source>
</evidence>
<gene>
    <name evidence="2" type="ORF">DSL99_1955</name>
</gene>
<dbReference type="Proteomes" id="UP000290608">
    <property type="component" value="Unassembled WGS sequence"/>
</dbReference>
<dbReference type="InterPro" id="IPR051599">
    <property type="entry name" value="Cell_Envelope_Assoc"/>
</dbReference>
<accession>A0A4Q0PLJ7</accession>
<dbReference type="STRING" id="1122159.SAMN02745246_02082"/>
<dbReference type="CDD" id="cd06259">
    <property type="entry name" value="YdcF-like"/>
    <property type="match status" value="1"/>
</dbReference>
<dbReference type="Pfam" id="PF02698">
    <property type="entry name" value="DUF218"/>
    <property type="match status" value="1"/>
</dbReference>
<dbReference type="EMBL" id="QOVL01000008">
    <property type="protein sequence ID" value="RXG29902.1"/>
    <property type="molecule type" value="Genomic_DNA"/>
</dbReference>
<comment type="caution">
    <text evidence="2">The sequence shown here is derived from an EMBL/GenBank/DDBJ whole genome shotgun (WGS) entry which is preliminary data.</text>
</comment>